<sequence length="19" mass="2309">MEMSWWLLTKRAFNILVGL</sequence>
<dbReference type="AlphaFoldDB" id="A0A0A9CN76"/>
<reference evidence="1" key="1">
    <citation type="submission" date="2014-09" db="EMBL/GenBank/DDBJ databases">
        <authorList>
            <person name="Magalhaes I.L.F."/>
            <person name="Oliveira U."/>
            <person name="Santos F.R."/>
            <person name="Vidigal T.H.D.A."/>
            <person name="Brescovit A.D."/>
            <person name="Santos A.J."/>
        </authorList>
    </citation>
    <scope>NUCLEOTIDE SEQUENCE</scope>
    <source>
        <tissue evidence="1">Shoot tissue taken approximately 20 cm above the soil surface</tissue>
    </source>
</reference>
<evidence type="ECO:0000313" key="1">
    <source>
        <dbReference type="EMBL" id="JAD72962.1"/>
    </source>
</evidence>
<reference evidence="1" key="2">
    <citation type="journal article" date="2015" name="Data Brief">
        <title>Shoot transcriptome of the giant reed, Arundo donax.</title>
        <authorList>
            <person name="Barrero R.A."/>
            <person name="Guerrero F.D."/>
            <person name="Moolhuijzen P."/>
            <person name="Goolsby J.A."/>
            <person name="Tidwell J."/>
            <person name="Bellgard S.E."/>
            <person name="Bellgard M.I."/>
        </authorList>
    </citation>
    <scope>NUCLEOTIDE SEQUENCE</scope>
    <source>
        <tissue evidence="1">Shoot tissue taken approximately 20 cm above the soil surface</tissue>
    </source>
</reference>
<protein>
    <submittedName>
        <fullName evidence="1">Uncharacterized protein</fullName>
    </submittedName>
</protein>
<proteinExistence type="predicted"/>
<dbReference type="EMBL" id="GBRH01224933">
    <property type="protein sequence ID" value="JAD72962.1"/>
    <property type="molecule type" value="Transcribed_RNA"/>
</dbReference>
<accession>A0A0A9CN76</accession>
<organism evidence="1">
    <name type="scientific">Arundo donax</name>
    <name type="common">Giant reed</name>
    <name type="synonym">Donax arundinaceus</name>
    <dbReference type="NCBI Taxonomy" id="35708"/>
    <lineage>
        <taxon>Eukaryota</taxon>
        <taxon>Viridiplantae</taxon>
        <taxon>Streptophyta</taxon>
        <taxon>Embryophyta</taxon>
        <taxon>Tracheophyta</taxon>
        <taxon>Spermatophyta</taxon>
        <taxon>Magnoliopsida</taxon>
        <taxon>Liliopsida</taxon>
        <taxon>Poales</taxon>
        <taxon>Poaceae</taxon>
        <taxon>PACMAD clade</taxon>
        <taxon>Arundinoideae</taxon>
        <taxon>Arundineae</taxon>
        <taxon>Arundo</taxon>
    </lineage>
</organism>
<name>A0A0A9CN76_ARUDO</name>